<dbReference type="WBParaSite" id="Csp11.Scaffold630.g18364.t1">
    <property type="protein sequence ID" value="Csp11.Scaffold630.g18364.t1"/>
    <property type="gene ID" value="Csp11.Scaffold630.g18364"/>
</dbReference>
<dbReference type="SUPFAM" id="SSF55729">
    <property type="entry name" value="Acyl-CoA N-acyltransferases (Nat)"/>
    <property type="match status" value="1"/>
</dbReference>
<sequence>MAFRVEHCKKATEFFIKFNSGSKAYLQYSELPNRVLDFQHTVTPEDQQGKGVARVLVKEGLKYASENKYLVQPTSVPGWRPPPPAWQPIVQNSLPSGSVPSVSNRNSTRENLKVAGRIPSQIGSSANAFAGSVGSEFGKGVGKIGNGVGEVPKAFGKAAGSVGDALGGGIGGVADSGLNEGIRLAESIGDTVRQVPGAAKQVIDGLTKGSGRRQKRETEELSKVPIATEIFALYNAAKRFFTGNKDFCAIVEISKDISKRQSQLPETLTQYESFFSTIDNLLNQAAYPCQGVDSLLEIQKALDEANDNVSQLITLF</sequence>
<comment type="similarity">
    <text evidence="1">Belongs to the NATD1 family.</text>
</comment>
<protein>
    <recommendedName>
        <fullName evidence="2">Protein NATD1</fullName>
    </recommendedName>
    <alternativeName>
        <fullName evidence="3">N-acetyltransferase domain-containing protein 1</fullName>
    </alternativeName>
</protein>
<proteinExistence type="inferred from homology"/>
<dbReference type="AlphaFoldDB" id="A0A1I7UQL9"/>
<organism evidence="5 6">
    <name type="scientific">Caenorhabditis tropicalis</name>
    <dbReference type="NCBI Taxonomy" id="1561998"/>
    <lineage>
        <taxon>Eukaryota</taxon>
        <taxon>Metazoa</taxon>
        <taxon>Ecdysozoa</taxon>
        <taxon>Nematoda</taxon>
        <taxon>Chromadorea</taxon>
        <taxon>Rhabditida</taxon>
        <taxon>Rhabditina</taxon>
        <taxon>Rhabditomorpha</taxon>
        <taxon>Rhabditoidea</taxon>
        <taxon>Rhabditidae</taxon>
        <taxon>Peloderinae</taxon>
        <taxon>Caenorhabditis</taxon>
    </lineage>
</organism>
<dbReference type="PROSITE" id="PS51729">
    <property type="entry name" value="GNAT_YJDJ"/>
    <property type="match status" value="1"/>
</dbReference>
<evidence type="ECO:0000256" key="2">
    <source>
        <dbReference type="ARBA" id="ARBA00020243"/>
    </source>
</evidence>
<dbReference type="PANTHER" id="PTHR31435">
    <property type="entry name" value="PROTEIN NATD1"/>
    <property type="match status" value="1"/>
</dbReference>
<dbReference type="InterPro" id="IPR031165">
    <property type="entry name" value="GNAT_YJDJ"/>
</dbReference>
<name>A0A1I7UQL9_9PELO</name>
<keyword evidence="5" id="KW-1185">Reference proteome</keyword>
<dbReference type="PANTHER" id="PTHR31435:SF9">
    <property type="entry name" value="PROTEIN NATD1"/>
    <property type="match status" value="1"/>
</dbReference>
<dbReference type="Pfam" id="PF14542">
    <property type="entry name" value="Acetyltransf_CG"/>
    <property type="match status" value="1"/>
</dbReference>
<feature type="domain" description="N-acetyltransferase" evidence="4">
    <location>
        <begin position="6"/>
        <end position="95"/>
    </location>
</feature>
<evidence type="ECO:0000313" key="5">
    <source>
        <dbReference type="Proteomes" id="UP000095282"/>
    </source>
</evidence>
<dbReference type="STRING" id="1561998.A0A1I7UQL9"/>
<dbReference type="Gene3D" id="3.40.630.30">
    <property type="match status" value="1"/>
</dbReference>
<dbReference type="InterPro" id="IPR045057">
    <property type="entry name" value="Gcn5-rel_NAT"/>
</dbReference>
<evidence type="ECO:0000256" key="1">
    <source>
        <dbReference type="ARBA" id="ARBA00006233"/>
    </source>
</evidence>
<reference evidence="6" key="1">
    <citation type="submission" date="2016-11" db="UniProtKB">
        <authorList>
            <consortium name="WormBaseParasite"/>
        </authorList>
    </citation>
    <scope>IDENTIFICATION</scope>
</reference>
<accession>A0A1I7UQL9</accession>
<evidence type="ECO:0000313" key="6">
    <source>
        <dbReference type="WBParaSite" id="Csp11.Scaffold630.g18364.t1"/>
    </source>
</evidence>
<evidence type="ECO:0000256" key="3">
    <source>
        <dbReference type="ARBA" id="ARBA00031876"/>
    </source>
</evidence>
<dbReference type="InterPro" id="IPR016181">
    <property type="entry name" value="Acyl_CoA_acyltransferase"/>
</dbReference>
<dbReference type="Proteomes" id="UP000095282">
    <property type="component" value="Unplaced"/>
</dbReference>
<evidence type="ECO:0000259" key="4">
    <source>
        <dbReference type="PROSITE" id="PS51729"/>
    </source>
</evidence>